<dbReference type="AlphaFoldDB" id="A0ABC8YW02"/>
<organism evidence="2 3">
    <name type="scientific">Urochloa decumbens</name>
    <dbReference type="NCBI Taxonomy" id="240449"/>
    <lineage>
        <taxon>Eukaryota</taxon>
        <taxon>Viridiplantae</taxon>
        <taxon>Streptophyta</taxon>
        <taxon>Embryophyta</taxon>
        <taxon>Tracheophyta</taxon>
        <taxon>Spermatophyta</taxon>
        <taxon>Magnoliopsida</taxon>
        <taxon>Liliopsida</taxon>
        <taxon>Poales</taxon>
        <taxon>Poaceae</taxon>
        <taxon>PACMAD clade</taxon>
        <taxon>Panicoideae</taxon>
        <taxon>Panicodae</taxon>
        <taxon>Paniceae</taxon>
        <taxon>Melinidinae</taxon>
        <taxon>Urochloa</taxon>
    </lineage>
</organism>
<evidence type="ECO:0000256" key="1">
    <source>
        <dbReference type="SAM" id="MobiDB-lite"/>
    </source>
</evidence>
<keyword evidence="3" id="KW-1185">Reference proteome</keyword>
<gene>
    <name evidence="2" type="ORF">URODEC1_LOCUS36778</name>
</gene>
<feature type="region of interest" description="Disordered" evidence="1">
    <location>
        <begin position="26"/>
        <end position="93"/>
    </location>
</feature>
<reference evidence="2 3" key="2">
    <citation type="submission" date="2024-10" db="EMBL/GenBank/DDBJ databases">
        <authorList>
            <person name="Ryan C."/>
        </authorList>
    </citation>
    <scope>NUCLEOTIDE SEQUENCE [LARGE SCALE GENOMIC DNA]</scope>
</reference>
<reference evidence="3" key="1">
    <citation type="submission" date="2024-06" db="EMBL/GenBank/DDBJ databases">
        <authorList>
            <person name="Ryan C."/>
        </authorList>
    </citation>
    <scope>NUCLEOTIDE SEQUENCE [LARGE SCALE GENOMIC DNA]</scope>
</reference>
<protein>
    <submittedName>
        <fullName evidence="2">Uncharacterized protein</fullName>
    </submittedName>
</protein>
<dbReference type="EMBL" id="OZ075127">
    <property type="protein sequence ID" value="CAL4947460.1"/>
    <property type="molecule type" value="Genomic_DNA"/>
</dbReference>
<evidence type="ECO:0000313" key="2">
    <source>
        <dbReference type="EMBL" id="CAL4947460.1"/>
    </source>
</evidence>
<dbReference type="Proteomes" id="UP001497457">
    <property type="component" value="Chromosome 17b"/>
</dbReference>
<accession>A0ABC8YW02</accession>
<sequence length="219" mass="23408">MRPCPLPMGSPYADTEPFHMHEVHMDLGCQPAPSNPREAYDPSHVSPPLPPPIAKTKRDPHFEAKEEDPVLVRGGAGRDATRGASPTLPGSCSIRPAIKPFGGLHRNILRRLLPGSGASPPNARRRRLFPVRRSDSLPFPPPLFYHAADSPAAARLPPRSWPPRLLGAWGSAASSDREAEAGPWNLTGSLAASGRRFSGALEEGRSGKCGACSMTCGMC</sequence>
<proteinExistence type="predicted"/>
<name>A0ABC8YW02_9POAL</name>
<evidence type="ECO:0000313" key="3">
    <source>
        <dbReference type="Proteomes" id="UP001497457"/>
    </source>
</evidence>
<feature type="compositionally biased region" description="Basic and acidic residues" evidence="1">
    <location>
        <begin position="56"/>
        <end position="70"/>
    </location>
</feature>